<comment type="caution">
    <text evidence="9">The sequence shown here is derived from an EMBL/GenBank/DDBJ whole genome shotgun (WGS) entry which is preliminary data.</text>
</comment>
<keyword evidence="2" id="KW-0808">Transferase</keyword>
<organism evidence="9 10">
    <name type="scientific">Candidatus Magnetobacterium bavaricum</name>
    <dbReference type="NCBI Taxonomy" id="29290"/>
    <lineage>
        <taxon>Bacteria</taxon>
        <taxon>Pseudomonadati</taxon>
        <taxon>Nitrospirota</taxon>
        <taxon>Thermodesulfovibrionia</taxon>
        <taxon>Thermodesulfovibrionales</taxon>
        <taxon>Candidatus Magnetobacteriaceae</taxon>
        <taxon>Candidatus Magnetobacterium</taxon>
    </lineage>
</organism>
<dbReference type="Pfam" id="PF01467">
    <property type="entry name" value="CTP_transf_like"/>
    <property type="match status" value="1"/>
</dbReference>
<dbReference type="InterPro" id="IPR050385">
    <property type="entry name" value="Archaeal_FAD_synthase"/>
</dbReference>
<dbReference type="GO" id="GO:0016773">
    <property type="term" value="F:phosphotransferase activity, alcohol group as acceptor"/>
    <property type="evidence" value="ECO:0007669"/>
    <property type="project" value="InterPro"/>
</dbReference>
<evidence type="ECO:0000256" key="6">
    <source>
        <dbReference type="ARBA" id="ARBA00023277"/>
    </source>
</evidence>
<dbReference type="GO" id="GO:0016779">
    <property type="term" value="F:nucleotidyltransferase activity"/>
    <property type="evidence" value="ECO:0007669"/>
    <property type="project" value="UniProtKB-KW"/>
</dbReference>
<dbReference type="PANTHER" id="PTHR43793:SF2">
    <property type="entry name" value="BIFUNCTIONAL PROTEIN HLDE"/>
    <property type="match status" value="1"/>
</dbReference>
<feature type="domain" description="Cytidyltransferase-like" evidence="8">
    <location>
        <begin position="73"/>
        <end position="176"/>
    </location>
</feature>
<dbReference type="PATRIC" id="fig|29290.4.peg.1362"/>
<comment type="catalytic activity">
    <reaction evidence="7">
        <text>D-glycero-beta-D-manno-heptose 1-phosphate + ATP + H(+) = ADP-D-glycero-beta-D-manno-heptose + diphosphate</text>
        <dbReference type="Rhea" id="RHEA:27465"/>
        <dbReference type="ChEBI" id="CHEBI:15378"/>
        <dbReference type="ChEBI" id="CHEBI:30616"/>
        <dbReference type="ChEBI" id="CHEBI:33019"/>
        <dbReference type="ChEBI" id="CHEBI:59967"/>
        <dbReference type="ChEBI" id="CHEBI:61593"/>
        <dbReference type="EC" id="2.7.7.70"/>
    </reaction>
</comment>
<dbReference type="InterPro" id="IPR011914">
    <property type="entry name" value="RfaE_dom_II"/>
</dbReference>
<evidence type="ECO:0000256" key="2">
    <source>
        <dbReference type="ARBA" id="ARBA00022679"/>
    </source>
</evidence>
<dbReference type="InterPro" id="IPR004821">
    <property type="entry name" value="Cyt_trans-like"/>
</dbReference>
<evidence type="ECO:0000256" key="7">
    <source>
        <dbReference type="ARBA" id="ARBA00047428"/>
    </source>
</evidence>
<dbReference type="NCBIfam" id="TIGR00125">
    <property type="entry name" value="cyt_tran_rel"/>
    <property type="match status" value="1"/>
</dbReference>
<dbReference type="NCBIfam" id="TIGR02199">
    <property type="entry name" value="rfaE_dom_II"/>
    <property type="match status" value="1"/>
</dbReference>
<sequence length="201" mass="22338">MHSVSNVASIQSYNPTIVLTFSIHICPYLFACISNFPSLLLYNNIVMDNKFYPLIVLCAVLEKKKAMAEKIVFTNGCFDILHAGHIRYLWQARSLGDVLVVAINSDFSVGRLKPGRPIIPQADRAEVLAALRMVDYVTIFDEDTPYETIKAIKPHVLVKGGDWKIQDIVGADLVPEVHSVTYIEGMSTTAIINKIKGDLSD</sequence>
<keyword evidence="5" id="KW-0067">ATP-binding</keyword>
<evidence type="ECO:0000256" key="5">
    <source>
        <dbReference type="ARBA" id="ARBA00022840"/>
    </source>
</evidence>
<evidence type="ECO:0000256" key="4">
    <source>
        <dbReference type="ARBA" id="ARBA00022741"/>
    </source>
</evidence>
<dbReference type="EC" id="2.7.7.70" evidence="1"/>
<keyword evidence="4" id="KW-0547">Nucleotide-binding</keyword>
<evidence type="ECO:0000313" key="10">
    <source>
        <dbReference type="Proteomes" id="UP000033423"/>
    </source>
</evidence>
<dbReference type="AlphaFoldDB" id="A0A0F3GY65"/>
<name>A0A0F3GY65_9BACT</name>
<dbReference type="Proteomes" id="UP000033423">
    <property type="component" value="Unassembled WGS sequence"/>
</dbReference>
<dbReference type="InterPro" id="IPR014729">
    <property type="entry name" value="Rossmann-like_a/b/a_fold"/>
</dbReference>
<evidence type="ECO:0000313" key="9">
    <source>
        <dbReference type="EMBL" id="KJU86777.1"/>
    </source>
</evidence>
<keyword evidence="10" id="KW-1185">Reference proteome</keyword>
<dbReference type="EMBL" id="LACI01000460">
    <property type="protein sequence ID" value="KJU86777.1"/>
    <property type="molecule type" value="Genomic_DNA"/>
</dbReference>
<protein>
    <recommendedName>
        <fullName evidence="1">D-glycero-beta-D-manno-heptose 1-phosphate adenylyltransferase</fullName>
        <ecNumber evidence="1">2.7.7.70</ecNumber>
    </recommendedName>
</protein>
<dbReference type="Gene3D" id="3.40.50.620">
    <property type="entry name" value="HUPs"/>
    <property type="match status" value="1"/>
</dbReference>
<keyword evidence="3" id="KW-0548">Nucleotidyltransferase</keyword>
<dbReference type="PANTHER" id="PTHR43793">
    <property type="entry name" value="FAD SYNTHASE"/>
    <property type="match status" value="1"/>
</dbReference>
<dbReference type="SUPFAM" id="SSF52374">
    <property type="entry name" value="Nucleotidylyl transferase"/>
    <property type="match status" value="1"/>
</dbReference>
<keyword evidence="6" id="KW-0119">Carbohydrate metabolism</keyword>
<evidence type="ECO:0000256" key="1">
    <source>
        <dbReference type="ARBA" id="ARBA00012519"/>
    </source>
</evidence>
<accession>A0A0F3GY65</accession>
<gene>
    <name evidence="9" type="ORF">MBAV_001032</name>
</gene>
<dbReference type="GO" id="GO:0005524">
    <property type="term" value="F:ATP binding"/>
    <property type="evidence" value="ECO:0007669"/>
    <property type="project" value="UniProtKB-KW"/>
</dbReference>
<proteinExistence type="predicted"/>
<dbReference type="GO" id="GO:0005975">
    <property type="term" value="P:carbohydrate metabolic process"/>
    <property type="evidence" value="ECO:0007669"/>
    <property type="project" value="InterPro"/>
</dbReference>
<evidence type="ECO:0000259" key="8">
    <source>
        <dbReference type="Pfam" id="PF01467"/>
    </source>
</evidence>
<reference evidence="9 10" key="1">
    <citation type="submission" date="2015-02" db="EMBL/GenBank/DDBJ databases">
        <title>Single-cell genomics of uncultivated deep-branching MTB reveals a conserved set of magnetosome genes.</title>
        <authorList>
            <person name="Kolinko S."/>
            <person name="Richter M."/>
            <person name="Glockner F.O."/>
            <person name="Brachmann A."/>
            <person name="Schuler D."/>
        </authorList>
    </citation>
    <scope>NUCLEOTIDE SEQUENCE [LARGE SCALE GENOMIC DNA]</scope>
    <source>
        <strain evidence="9">TM-1</strain>
    </source>
</reference>
<evidence type="ECO:0000256" key="3">
    <source>
        <dbReference type="ARBA" id="ARBA00022695"/>
    </source>
</evidence>